<name>F8MQ94_NEUT8</name>
<dbReference type="RefSeq" id="XP_009851603.1">
    <property type="nucleotide sequence ID" value="XM_009853301.1"/>
</dbReference>
<dbReference type="OrthoDB" id="10612197at2759"/>
<dbReference type="VEuPathDB" id="FungiDB:NEUTE1DRAFT_44631"/>
<accession>F8MQ94</accession>
<keyword evidence="3" id="KW-1185">Reference proteome</keyword>
<dbReference type="Proteomes" id="UP000008065">
    <property type="component" value="Unassembled WGS sequence"/>
</dbReference>
<sequence length="142" mass="16464">MAIISIGLHHKNINRRAPGHQLKNSSHDFQQYDATQYYLPSQGFEAIPDHLTGGQDGCLSTHLRIISTMRTADHQAYGLKHTIPAILNAERKGSQQKKKKKEKKEQESRLMKMKRLKVYSKTYFKQHFQADGICPIPEWYTR</sequence>
<dbReference type="KEGG" id="nte:NEUTE1DRAFT44631"/>
<dbReference type="EMBL" id="GL891305">
    <property type="protein sequence ID" value="EGO56524.1"/>
    <property type="molecule type" value="Genomic_DNA"/>
</dbReference>
<dbReference type="HOGENOM" id="CLU_1816329_0_0_1"/>
<evidence type="ECO:0000313" key="2">
    <source>
        <dbReference type="EMBL" id="EGO56524.1"/>
    </source>
</evidence>
<evidence type="ECO:0000256" key="1">
    <source>
        <dbReference type="SAM" id="MobiDB-lite"/>
    </source>
</evidence>
<gene>
    <name evidence="2" type="ORF">NEUTE1DRAFT_44631</name>
</gene>
<organism evidence="2 3">
    <name type="scientific">Neurospora tetrasperma (strain FGSC 2508 / ATCC MYA-4615 / P0657)</name>
    <dbReference type="NCBI Taxonomy" id="510951"/>
    <lineage>
        <taxon>Eukaryota</taxon>
        <taxon>Fungi</taxon>
        <taxon>Dikarya</taxon>
        <taxon>Ascomycota</taxon>
        <taxon>Pezizomycotina</taxon>
        <taxon>Sordariomycetes</taxon>
        <taxon>Sordariomycetidae</taxon>
        <taxon>Sordariales</taxon>
        <taxon>Sordariaceae</taxon>
        <taxon>Neurospora</taxon>
    </lineage>
</organism>
<dbReference type="AlphaFoldDB" id="F8MQ94"/>
<evidence type="ECO:0000313" key="3">
    <source>
        <dbReference type="Proteomes" id="UP000008065"/>
    </source>
</evidence>
<proteinExistence type="predicted"/>
<protein>
    <submittedName>
        <fullName evidence="2">Uncharacterized protein</fullName>
    </submittedName>
</protein>
<dbReference type="GeneID" id="20827955"/>
<feature type="region of interest" description="Disordered" evidence="1">
    <location>
        <begin position="88"/>
        <end position="109"/>
    </location>
</feature>
<reference evidence="3" key="1">
    <citation type="journal article" date="2011" name="Genetics">
        <title>Massive changes in genome architecture accompany the transition to self-fertility in the filamentous fungus Neurospora tetrasperma.</title>
        <authorList>
            <person name="Ellison C.E."/>
            <person name="Stajich J.E."/>
            <person name="Jacobson D.J."/>
            <person name="Natvig D.O."/>
            <person name="Lapidus A."/>
            <person name="Foster B."/>
            <person name="Aerts A."/>
            <person name="Riley R."/>
            <person name="Lindquist E.A."/>
            <person name="Grigoriev I.V."/>
            <person name="Taylor J.W."/>
        </authorList>
    </citation>
    <scope>NUCLEOTIDE SEQUENCE [LARGE SCALE GENOMIC DNA]</scope>
    <source>
        <strain evidence="3">FGSC 2508 / P0657</strain>
    </source>
</reference>